<protein>
    <submittedName>
        <fullName evidence="1">Uncharacterized protein</fullName>
    </submittedName>
</protein>
<dbReference type="STRING" id="42249.A0A317SAW9"/>
<name>A0A317SAW9_9PEZI</name>
<keyword evidence="2" id="KW-1185">Reference proteome</keyword>
<dbReference type="Proteomes" id="UP000246991">
    <property type="component" value="Unassembled WGS sequence"/>
</dbReference>
<comment type="caution">
    <text evidence="1">The sequence shown here is derived from an EMBL/GenBank/DDBJ whole genome shotgun (WGS) entry which is preliminary data.</text>
</comment>
<evidence type="ECO:0000313" key="1">
    <source>
        <dbReference type="EMBL" id="PWW71673.1"/>
    </source>
</evidence>
<gene>
    <name evidence="1" type="ORF">C7212DRAFT_367174</name>
</gene>
<evidence type="ECO:0000313" key="2">
    <source>
        <dbReference type="Proteomes" id="UP000246991"/>
    </source>
</evidence>
<sequence length="256" mass="28226">MRQGQAVRTTEHNKNDFNPLVEEVGIQVRTFDDLCVNLTLRPSLALSPVPNTNIPSQGAEWVELGYGGLHPTERAKRGETIKQDRTKSKRFGMLVVVEVPPRFSQPVQARVPPSEILQIDARVPTSSPRKRKREGEKAVPGDPFIIRPYSSALFDSSLSLTLAVALPRSFVLLPWLAGTPSRSFSFANNLPVLVVREKMLAVVEKVQDGVYGIFKLSTQLEVRGPRNAVAVTREAPHEPTNLGFDGVGDARLGGEW</sequence>
<organism evidence="1 2">
    <name type="scientific">Tuber magnatum</name>
    <name type="common">white Piedmont truffle</name>
    <dbReference type="NCBI Taxonomy" id="42249"/>
    <lineage>
        <taxon>Eukaryota</taxon>
        <taxon>Fungi</taxon>
        <taxon>Dikarya</taxon>
        <taxon>Ascomycota</taxon>
        <taxon>Pezizomycotina</taxon>
        <taxon>Pezizomycetes</taxon>
        <taxon>Pezizales</taxon>
        <taxon>Tuberaceae</taxon>
        <taxon>Tuber</taxon>
    </lineage>
</organism>
<proteinExistence type="predicted"/>
<dbReference type="AlphaFoldDB" id="A0A317SAW9"/>
<dbReference type="OrthoDB" id="5395343at2759"/>
<reference evidence="1 2" key="1">
    <citation type="submission" date="2018-03" db="EMBL/GenBank/DDBJ databases">
        <title>Genomes of Pezizomycetes fungi and the evolution of truffles.</title>
        <authorList>
            <person name="Murat C."/>
            <person name="Payen T."/>
            <person name="Noel B."/>
            <person name="Kuo A."/>
            <person name="Martin F.M."/>
        </authorList>
    </citation>
    <scope>NUCLEOTIDE SEQUENCE [LARGE SCALE GENOMIC DNA]</scope>
    <source>
        <strain evidence="1">091103-1</strain>
    </source>
</reference>
<accession>A0A317SAW9</accession>
<dbReference type="EMBL" id="PYWC01000151">
    <property type="protein sequence ID" value="PWW71673.1"/>
    <property type="molecule type" value="Genomic_DNA"/>
</dbReference>